<feature type="chain" id="PRO_5030736078" description="Right handed beta helix domain-containing protein" evidence="1">
    <location>
        <begin position="23"/>
        <end position="774"/>
    </location>
</feature>
<keyword evidence="1" id="KW-0732">Signal</keyword>
<name>A0A7W8G207_9GAMM</name>
<dbReference type="RefSeq" id="WP_183960672.1">
    <property type="nucleotide sequence ID" value="NZ_JACHHP010000002.1"/>
</dbReference>
<dbReference type="InterPro" id="IPR006626">
    <property type="entry name" value="PbH1"/>
</dbReference>
<protein>
    <recommendedName>
        <fullName evidence="2">Right handed beta helix domain-containing protein</fullName>
    </recommendedName>
</protein>
<dbReference type="EMBL" id="JACHHP010000002">
    <property type="protein sequence ID" value="MBB5208175.1"/>
    <property type="molecule type" value="Genomic_DNA"/>
</dbReference>
<evidence type="ECO:0000313" key="4">
    <source>
        <dbReference type="Proteomes" id="UP000521199"/>
    </source>
</evidence>
<organism evidence="3 4">
    <name type="scientific">Chiayiivirga flava</name>
    <dbReference type="NCBI Taxonomy" id="659595"/>
    <lineage>
        <taxon>Bacteria</taxon>
        <taxon>Pseudomonadati</taxon>
        <taxon>Pseudomonadota</taxon>
        <taxon>Gammaproteobacteria</taxon>
        <taxon>Lysobacterales</taxon>
        <taxon>Lysobacteraceae</taxon>
        <taxon>Chiayiivirga</taxon>
    </lineage>
</organism>
<comment type="caution">
    <text evidence="3">The sequence shown here is derived from an EMBL/GenBank/DDBJ whole genome shotgun (WGS) entry which is preliminary data.</text>
</comment>
<dbReference type="InterPro" id="IPR011050">
    <property type="entry name" value="Pectin_lyase_fold/virulence"/>
</dbReference>
<keyword evidence="4" id="KW-1185">Reference proteome</keyword>
<dbReference type="SUPFAM" id="SSF51126">
    <property type="entry name" value="Pectin lyase-like"/>
    <property type="match status" value="2"/>
</dbReference>
<evidence type="ECO:0000259" key="2">
    <source>
        <dbReference type="Pfam" id="PF13229"/>
    </source>
</evidence>
<feature type="domain" description="Right handed beta helix" evidence="2">
    <location>
        <begin position="129"/>
        <end position="272"/>
    </location>
</feature>
<dbReference type="InterPro" id="IPR039448">
    <property type="entry name" value="Beta_helix"/>
</dbReference>
<dbReference type="Proteomes" id="UP000521199">
    <property type="component" value="Unassembled WGS sequence"/>
</dbReference>
<dbReference type="Pfam" id="PF13229">
    <property type="entry name" value="Beta_helix"/>
    <property type="match status" value="1"/>
</dbReference>
<reference evidence="3 4" key="1">
    <citation type="submission" date="2020-08" db="EMBL/GenBank/DDBJ databases">
        <title>Genomic Encyclopedia of Type Strains, Phase IV (KMG-IV): sequencing the most valuable type-strain genomes for metagenomic binning, comparative biology and taxonomic classification.</title>
        <authorList>
            <person name="Goeker M."/>
        </authorList>
    </citation>
    <scope>NUCLEOTIDE SEQUENCE [LARGE SCALE GENOMIC DNA]</scope>
    <source>
        <strain evidence="3 4">DSM 24163</strain>
    </source>
</reference>
<proteinExistence type="predicted"/>
<evidence type="ECO:0000256" key="1">
    <source>
        <dbReference type="SAM" id="SignalP"/>
    </source>
</evidence>
<gene>
    <name evidence="3" type="ORF">HNQ52_001704</name>
</gene>
<dbReference type="AlphaFoldDB" id="A0A7W8G207"/>
<evidence type="ECO:0000313" key="3">
    <source>
        <dbReference type="EMBL" id="MBB5208175.1"/>
    </source>
</evidence>
<accession>A0A7W8G207</accession>
<sequence length="774" mass="76854">MPMCTRVTAAALLCLAAASVGAGVISPVNPWTVGTGIECEFGSIQSALDAAASAPGPQTIRVTRLLTYTNQALLVNDVDSVAIEGGYAGCFSARDGERTALDGGTSQPAVRVTGPGNVTLRQLDIGVRGVSHTGAGTLALENVRLHGVNASAAAVSVTGTGALSVAESVIEGNAGGGVLSNTTGAVSIALTTIAGQGAYGLRVQESGGVLLAGLQVIGNGLVNIDMAGTGALRIVDSVVEDAQRGIQHAGSGRLDLTAVRVAHHGTGASCVPGNSGNGGMSIDGTGGDAVLAEVEIVDNCGFRGGGLRVAGDRLVRIRDSRIAGNTATDGGGIAIGSSDETVGPRVHLEADAIVEDNAAESGGGIRLERAALDMTQAPRHAIRNNSATREGGGMLVIDGTVAIGSGQPGGSIAGNHAETGGGGVYLSGRSDLRLYTTDGAVPAGIVGNSVGGNALGGGISAYPYGGSIRIFVFDARIVDNDAPVGGGVTMVAFGSGTGAAFCMGTARRAGGACADFDGGDLPPDARACADPAQCNLIAGNRGEGVFGGAALFRAADNTADPVPMRIVGARVVGNVGRSVLTSMPADAVSGPPDGNVEILDSILAGNTATNALLDSAPPGVVNFPPDAAFAMGPVRIERSTIAGNGIGTDYVIGKRLDLHVIESIVYQPFLSVHAGNAAGIDARSVIVENGAGLPVRADIVRADPLLTDAANGDVRPLPGSPALDFSDLGSGGFDVDGIPRGQDAPGAPTRFGLRDLGAHELGAARLFADDFEGN</sequence>
<dbReference type="SMART" id="SM00710">
    <property type="entry name" value="PbH1"/>
    <property type="match status" value="7"/>
</dbReference>
<feature type="signal peptide" evidence="1">
    <location>
        <begin position="1"/>
        <end position="22"/>
    </location>
</feature>